<proteinExistence type="predicted"/>
<dbReference type="AlphaFoldDB" id="A0AAW2YUC6"/>
<evidence type="ECO:0008006" key="3">
    <source>
        <dbReference type="Google" id="ProtNLM"/>
    </source>
</evidence>
<organism evidence="1 2">
    <name type="scientific">Acrasis kona</name>
    <dbReference type="NCBI Taxonomy" id="1008807"/>
    <lineage>
        <taxon>Eukaryota</taxon>
        <taxon>Discoba</taxon>
        <taxon>Heterolobosea</taxon>
        <taxon>Tetramitia</taxon>
        <taxon>Eutetramitia</taxon>
        <taxon>Acrasidae</taxon>
        <taxon>Acrasis</taxon>
    </lineage>
</organism>
<dbReference type="Proteomes" id="UP001431209">
    <property type="component" value="Unassembled WGS sequence"/>
</dbReference>
<evidence type="ECO:0000313" key="1">
    <source>
        <dbReference type="EMBL" id="KAL0480239.1"/>
    </source>
</evidence>
<protein>
    <recommendedName>
        <fullName evidence="3">Peptidase S1 domain-containing protein</fullName>
    </recommendedName>
</protein>
<reference evidence="1 2" key="1">
    <citation type="submission" date="2024-03" db="EMBL/GenBank/DDBJ databases">
        <title>The Acrasis kona genome and developmental transcriptomes reveal deep origins of eukaryotic multicellular pathways.</title>
        <authorList>
            <person name="Sheikh S."/>
            <person name="Fu C.-J."/>
            <person name="Brown M.W."/>
            <person name="Baldauf S.L."/>
        </authorList>
    </citation>
    <scope>NUCLEOTIDE SEQUENCE [LARGE SCALE GENOMIC DNA]</scope>
    <source>
        <strain evidence="1 2">ATCC MYA-3509</strain>
    </source>
</reference>
<accession>A0AAW2YUC6</accession>
<comment type="caution">
    <text evidence="1">The sequence shown here is derived from an EMBL/GenBank/DDBJ whole genome shotgun (WGS) entry which is preliminary data.</text>
</comment>
<evidence type="ECO:0000313" key="2">
    <source>
        <dbReference type="Proteomes" id="UP001431209"/>
    </source>
</evidence>
<name>A0AAW2YUC6_9EUKA</name>
<sequence length="213" mass="23748">MTLYPGAEIIIGTKNECSVGIIFEHDGGLYFTTDAHNFIDESKESKITLKNNDDYTPMDKSKRPEIATGYEEKWDNLDLAVVKISHSAVSYNFGNKSDLHFTEGRKSIKDNEDFIALKLVPQSKGRVEMKLKNFKSFGVMYDESYPEMQVIKIKPVSAGDTLAKGDSGAPVAIGKMYAGQIIRSLSDDSGYAVLPFETLWEAVVKKYKDAKLP</sequence>
<dbReference type="EMBL" id="JAOPGA020000642">
    <property type="protein sequence ID" value="KAL0480239.1"/>
    <property type="molecule type" value="Genomic_DNA"/>
</dbReference>
<gene>
    <name evidence="1" type="ORF">AKO1_007169</name>
</gene>
<keyword evidence="2" id="KW-1185">Reference proteome</keyword>